<keyword evidence="2" id="KW-1185">Reference proteome</keyword>
<comment type="caution">
    <text evidence="1">The sequence shown here is derived from an EMBL/GenBank/DDBJ whole genome shotgun (WGS) entry which is preliminary data.</text>
</comment>
<dbReference type="Proteomes" id="UP000295499">
    <property type="component" value="Unassembled WGS sequence"/>
</dbReference>
<dbReference type="EMBL" id="SNWM01000003">
    <property type="protein sequence ID" value="TDO21932.1"/>
    <property type="molecule type" value="Genomic_DNA"/>
</dbReference>
<sequence length="70" mass="8246">MDNQDFKERELKVGQLTNSGDALHLKSTFDILTVRILSDQDSEPRTIHLEGNDLVFLRDYLNQHFETWKI</sequence>
<name>A0A4R6IIW1_9SPHI</name>
<evidence type="ECO:0000313" key="2">
    <source>
        <dbReference type="Proteomes" id="UP000295499"/>
    </source>
</evidence>
<organism evidence="1 2">
    <name type="scientific">Pedobacter duraquae</name>
    <dbReference type="NCBI Taxonomy" id="425511"/>
    <lineage>
        <taxon>Bacteria</taxon>
        <taxon>Pseudomonadati</taxon>
        <taxon>Bacteroidota</taxon>
        <taxon>Sphingobacteriia</taxon>
        <taxon>Sphingobacteriales</taxon>
        <taxon>Sphingobacteriaceae</taxon>
        <taxon>Pedobacter</taxon>
    </lineage>
</organism>
<protein>
    <submittedName>
        <fullName evidence="1">Uncharacterized protein</fullName>
    </submittedName>
</protein>
<evidence type="ECO:0000313" key="1">
    <source>
        <dbReference type="EMBL" id="TDO21932.1"/>
    </source>
</evidence>
<gene>
    <name evidence="1" type="ORF">CLV32_3040</name>
</gene>
<reference evidence="1 2" key="1">
    <citation type="submission" date="2019-03" db="EMBL/GenBank/DDBJ databases">
        <title>Genomic Encyclopedia of Archaeal and Bacterial Type Strains, Phase II (KMG-II): from individual species to whole genera.</title>
        <authorList>
            <person name="Goeker M."/>
        </authorList>
    </citation>
    <scope>NUCLEOTIDE SEQUENCE [LARGE SCALE GENOMIC DNA]</scope>
    <source>
        <strain evidence="1 2">DSM 19034</strain>
    </source>
</reference>
<accession>A0A4R6IIW1</accession>
<dbReference type="AlphaFoldDB" id="A0A4R6IIW1"/>
<proteinExistence type="predicted"/>